<name>A0A370TN88_9HELO</name>
<keyword evidence="13" id="KW-1185">Reference proteome</keyword>
<reference evidence="12 13" key="1">
    <citation type="journal article" date="2018" name="IMA Fungus">
        <title>IMA Genome-F 9: Draft genome sequence of Annulohypoxylon stygium, Aspergillus mulundensis, Berkeleyomyces basicola (syn. Thielaviopsis basicola), Ceratocystis smalleyi, two Cercospora beticola strains, Coleophoma cylindrospora, Fusarium fracticaudum, Phialophora cf. hyalina, and Morchella septimelata.</title>
        <authorList>
            <person name="Wingfield B.D."/>
            <person name="Bills G.F."/>
            <person name="Dong Y."/>
            <person name="Huang W."/>
            <person name="Nel W.J."/>
            <person name="Swalarsk-Parry B.S."/>
            <person name="Vaghefi N."/>
            <person name="Wilken P.M."/>
            <person name="An Z."/>
            <person name="de Beer Z.W."/>
            <person name="De Vos L."/>
            <person name="Chen L."/>
            <person name="Duong T.A."/>
            <person name="Gao Y."/>
            <person name="Hammerbacher A."/>
            <person name="Kikkert J.R."/>
            <person name="Li Y."/>
            <person name="Li H."/>
            <person name="Li K."/>
            <person name="Li Q."/>
            <person name="Liu X."/>
            <person name="Ma X."/>
            <person name="Naidoo K."/>
            <person name="Pethybridge S.J."/>
            <person name="Sun J."/>
            <person name="Steenkamp E.T."/>
            <person name="van der Nest M.A."/>
            <person name="van Wyk S."/>
            <person name="Wingfield M.J."/>
            <person name="Xiong C."/>
            <person name="Yue Q."/>
            <person name="Zhang X."/>
        </authorList>
    </citation>
    <scope>NUCLEOTIDE SEQUENCE [LARGE SCALE GENOMIC DNA]</scope>
    <source>
        <strain evidence="12 13">BP 5553</strain>
    </source>
</reference>
<evidence type="ECO:0000256" key="3">
    <source>
        <dbReference type="ARBA" id="ARBA00022723"/>
    </source>
</evidence>
<feature type="binding site" evidence="9">
    <location>
        <position position="375"/>
    </location>
    <ligand>
        <name>Fe cation</name>
        <dbReference type="ChEBI" id="CHEBI:24875"/>
        <note>catalytic</note>
    </ligand>
</feature>
<evidence type="ECO:0000313" key="12">
    <source>
        <dbReference type="EMBL" id="RDL36984.1"/>
    </source>
</evidence>
<keyword evidence="5" id="KW-0560">Oxidoreductase</keyword>
<dbReference type="GO" id="GO:0005634">
    <property type="term" value="C:nucleus"/>
    <property type="evidence" value="ECO:0007669"/>
    <property type="project" value="TreeGrafter"/>
</dbReference>
<evidence type="ECO:0000256" key="1">
    <source>
        <dbReference type="ARBA" id="ARBA00007879"/>
    </source>
</evidence>
<dbReference type="SUPFAM" id="SSF51197">
    <property type="entry name" value="Clavaminate synthase-like"/>
    <property type="match status" value="1"/>
</dbReference>
<sequence length="425" mass="47425">MDQSSNASLDAPLDPYETAPQELKDLYKSWTGVFSSARLRDTANTASLITPTSASMPNTGMGDVFAEFVVKNLYNRCPALDNVPEGPGMGLSGEGSKEIPGLDSLGHHRSSSNSPAQTDTFFRETGRDTKLKDQQESILKFLEDRPVGAYSFKNIPGGCFLFCGCTVCICGPLSDRPPGLIILPQLFPPIVQQVLLECLLHRELAIPENKTNIHLHYNVSYPERKASFFSTEPEFYSFNPKDPGEHKRFTNRVALEKSLRWITLGGQYDWTKKAYPSEIPPQFPEDIARLIGALFSDVEPEAAIVNIYSAKDKLSLHRDVSEETNRGLVSISLGCSCIFIIGLKDKKTEEIHYQVLRLNSGDVLYMSGQSRYAWHGVPKILPGTCPEYLECWPGKAYPGWDGWMSRKRINLNIRQMYESVGSGCH</sequence>
<evidence type="ECO:0000313" key="13">
    <source>
        <dbReference type="Proteomes" id="UP000254866"/>
    </source>
</evidence>
<dbReference type="STRING" id="2656787.A0A370TN88"/>
<accession>A0A370TN88</accession>
<dbReference type="GeneID" id="43597266"/>
<dbReference type="Proteomes" id="UP000254866">
    <property type="component" value="Unassembled WGS sequence"/>
</dbReference>
<dbReference type="FunFam" id="2.60.120.590:FF:000014">
    <property type="entry name" value="Oxidoreductase, 2OG-Fe(II) oxygenase family family"/>
    <property type="match status" value="1"/>
</dbReference>
<evidence type="ECO:0000256" key="6">
    <source>
        <dbReference type="ARBA" id="ARBA00023004"/>
    </source>
</evidence>
<dbReference type="PROSITE" id="PS51471">
    <property type="entry name" value="FE2OG_OXY"/>
    <property type="match status" value="1"/>
</dbReference>
<keyword evidence="7" id="KW-0843">Virulence</keyword>
<comment type="catalytic activity">
    <reaction evidence="8">
        <text>an N(6)-methyladenosine in mRNA + 2-oxoglutarate + O2 = an adenosine in mRNA + formaldehyde + succinate + CO2</text>
        <dbReference type="Rhea" id="RHEA:49520"/>
        <dbReference type="Rhea" id="RHEA-COMP:12414"/>
        <dbReference type="Rhea" id="RHEA-COMP:12417"/>
        <dbReference type="ChEBI" id="CHEBI:15379"/>
        <dbReference type="ChEBI" id="CHEBI:16526"/>
        <dbReference type="ChEBI" id="CHEBI:16810"/>
        <dbReference type="ChEBI" id="CHEBI:16842"/>
        <dbReference type="ChEBI" id="CHEBI:30031"/>
        <dbReference type="ChEBI" id="CHEBI:74411"/>
        <dbReference type="ChEBI" id="CHEBI:74449"/>
        <dbReference type="EC" id="1.14.11.53"/>
    </reaction>
    <physiologicalReaction direction="left-to-right" evidence="8">
        <dbReference type="Rhea" id="RHEA:49521"/>
    </physiologicalReaction>
</comment>
<dbReference type="InterPro" id="IPR004574">
    <property type="entry name" value="Alkb"/>
</dbReference>
<keyword evidence="6 9" id="KW-0408">Iron</keyword>
<dbReference type="OrthoDB" id="6614653at2759"/>
<evidence type="ECO:0000259" key="11">
    <source>
        <dbReference type="PROSITE" id="PS51471"/>
    </source>
</evidence>
<evidence type="ECO:0000256" key="4">
    <source>
        <dbReference type="ARBA" id="ARBA00022964"/>
    </source>
</evidence>
<keyword evidence="4" id="KW-0223">Dioxygenase</keyword>
<feature type="domain" description="Fe2OG dioxygenase" evidence="11">
    <location>
        <begin position="299"/>
        <end position="417"/>
    </location>
</feature>
<comment type="caution">
    <text evidence="12">The sequence shown here is derived from an EMBL/GenBank/DDBJ whole genome shotgun (WGS) entry which is preliminary data.</text>
</comment>
<dbReference type="GO" id="GO:0005737">
    <property type="term" value="C:cytoplasm"/>
    <property type="evidence" value="ECO:0007669"/>
    <property type="project" value="TreeGrafter"/>
</dbReference>
<dbReference type="PANTHER" id="PTHR16557">
    <property type="entry name" value="ALKYLATED DNA REPAIR PROTEIN ALKB-RELATED"/>
    <property type="match status" value="1"/>
</dbReference>
<evidence type="ECO:0000256" key="8">
    <source>
        <dbReference type="ARBA" id="ARBA00047565"/>
    </source>
</evidence>
<feature type="region of interest" description="Disordered" evidence="10">
    <location>
        <begin position="85"/>
        <end position="127"/>
    </location>
</feature>
<evidence type="ECO:0000256" key="7">
    <source>
        <dbReference type="ARBA" id="ARBA00023026"/>
    </source>
</evidence>
<dbReference type="RefSeq" id="XP_031869640.1">
    <property type="nucleotide sequence ID" value="XM_032013040.1"/>
</dbReference>
<dbReference type="PANTHER" id="PTHR16557:SF2">
    <property type="entry name" value="NUCLEIC ACID DIOXYGENASE ALKBH1"/>
    <property type="match status" value="1"/>
</dbReference>
<dbReference type="Gene3D" id="2.60.120.590">
    <property type="entry name" value="Alpha-ketoglutarate-dependent dioxygenase AlkB-like"/>
    <property type="match status" value="1"/>
</dbReference>
<evidence type="ECO:0000256" key="9">
    <source>
        <dbReference type="PIRSR" id="PIRSR604574-2"/>
    </source>
</evidence>
<dbReference type="GO" id="GO:0046872">
    <property type="term" value="F:metal ion binding"/>
    <property type="evidence" value="ECO:0007669"/>
    <property type="project" value="UniProtKB-KW"/>
</dbReference>
<feature type="binding site" evidence="9">
    <location>
        <position position="319"/>
    </location>
    <ligand>
        <name>Fe cation</name>
        <dbReference type="ChEBI" id="CHEBI:24875"/>
        <note>catalytic</note>
    </ligand>
</feature>
<dbReference type="InterPro" id="IPR027450">
    <property type="entry name" value="AlkB-like"/>
</dbReference>
<dbReference type="AlphaFoldDB" id="A0A370TN88"/>
<feature type="binding site" evidence="9">
    <location>
        <position position="317"/>
    </location>
    <ligand>
        <name>Fe cation</name>
        <dbReference type="ChEBI" id="CHEBI:24875"/>
        <note>catalytic</note>
    </ligand>
</feature>
<dbReference type="InterPro" id="IPR037151">
    <property type="entry name" value="AlkB-like_sf"/>
</dbReference>
<proteinExistence type="inferred from homology"/>
<evidence type="ECO:0000256" key="2">
    <source>
        <dbReference type="ARBA" id="ARBA00012931"/>
    </source>
</evidence>
<gene>
    <name evidence="12" type="ORF">BP5553_04417</name>
</gene>
<protein>
    <recommendedName>
        <fullName evidence="2">mRNA N(6)-methyladenine demethylase</fullName>
        <ecNumber evidence="2">1.14.11.53</ecNumber>
    </recommendedName>
</protein>
<comment type="cofactor">
    <cofactor evidence="9">
        <name>Fe(2+)</name>
        <dbReference type="ChEBI" id="CHEBI:29033"/>
    </cofactor>
    <text evidence="9">Binds 1 Fe(2+) ion per subunit.</text>
</comment>
<feature type="compositionally biased region" description="Polar residues" evidence="10">
    <location>
        <begin position="111"/>
        <end position="120"/>
    </location>
</feature>
<dbReference type="EMBL" id="NPIC01000003">
    <property type="protein sequence ID" value="RDL36984.1"/>
    <property type="molecule type" value="Genomic_DNA"/>
</dbReference>
<evidence type="ECO:0000256" key="10">
    <source>
        <dbReference type="SAM" id="MobiDB-lite"/>
    </source>
</evidence>
<dbReference type="EC" id="1.14.11.53" evidence="2"/>
<dbReference type="GO" id="GO:1990931">
    <property type="term" value="F:mRNA N6-methyladenosine dioxygenase activity"/>
    <property type="evidence" value="ECO:0007669"/>
    <property type="project" value="UniProtKB-EC"/>
</dbReference>
<dbReference type="InterPro" id="IPR005123">
    <property type="entry name" value="Oxoglu/Fe-dep_dioxygenase_dom"/>
</dbReference>
<evidence type="ECO:0000256" key="5">
    <source>
        <dbReference type="ARBA" id="ARBA00023002"/>
    </source>
</evidence>
<dbReference type="Pfam" id="PF13532">
    <property type="entry name" value="2OG-FeII_Oxy_2"/>
    <property type="match status" value="1"/>
</dbReference>
<comment type="similarity">
    <text evidence="1">Belongs to the alkB family.</text>
</comment>
<keyword evidence="3 9" id="KW-0479">Metal-binding</keyword>
<organism evidence="12 13">
    <name type="scientific">Venustampulla echinocandica</name>
    <dbReference type="NCBI Taxonomy" id="2656787"/>
    <lineage>
        <taxon>Eukaryota</taxon>
        <taxon>Fungi</taxon>
        <taxon>Dikarya</taxon>
        <taxon>Ascomycota</taxon>
        <taxon>Pezizomycotina</taxon>
        <taxon>Leotiomycetes</taxon>
        <taxon>Helotiales</taxon>
        <taxon>Pleuroascaceae</taxon>
        <taxon>Venustampulla</taxon>
    </lineage>
</organism>